<feature type="domain" description="N-acetyltransferase" evidence="1">
    <location>
        <begin position="64"/>
        <end position="225"/>
    </location>
</feature>
<feature type="domain" description="N-acetyltransferase" evidence="1">
    <location>
        <begin position="234"/>
        <end position="409"/>
    </location>
</feature>
<dbReference type="AlphaFoldDB" id="A0AA39QWB0"/>
<proteinExistence type="predicted"/>
<evidence type="ECO:0000259" key="1">
    <source>
        <dbReference type="PROSITE" id="PS51186"/>
    </source>
</evidence>
<dbReference type="Proteomes" id="UP001166286">
    <property type="component" value="Unassembled WGS sequence"/>
</dbReference>
<name>A0AA39QWB0_9LECA</name>
<sequence>MPLILSKVLLSDLPSVHHLSLFADQHSATASLLFPNGPSEASITHLVKQDEKDMRDLSSTSRHVIVRDVPGDDVQGKGEAVSYGLWNFFVGMGKERVGQSEEGGGGDGAYYESWPPDANQEALGVLVEMGRMKREGIMGQENYAFLASLCTAPTHRRLGAASQLVEWGLALADAHLLPSYVESTPGGLPFYLKHGFEKVSTMEIDLRPWGRNHIQEHTILIRPAKHAIIPPDSIVITPFLTNSDFVSFKEIEYAAFRGGNPTPGSLLTEPLALVENSITDSTSHYIKAIQPSTNNIIGYAIWNICSTPSLRSQRLPFPAGTNSGLIDIFFGKLHKAEDEYMEGKPYILIKRLAVLPEWQGKGVGKRLLEWGIEKADKKGLECWANASEAAVGVFKGFGWRQVGPWYTGD</sequence>
<evidence type="ECO:0000313" key="3">
    <source>
        <dbReference type="Proteomes" id="UP001166286"/>
    </source>
</evidence>
<dbReference type="GO" id="GO:0016747">
    <property type="term" value="F:acyltransferase activity, transferring groups other than amino-acyl groups"/>
    <property type="evidence" value="ECO:0007669"/>
    <property type="project" value="InterPro"/>
</dbReference>
<dbReference type="CDD" id="cd04301">
    <property type="entry name" value="NAT_SF"/>
    <property type="match status" value="2"/>
</dbReference>
<dbReference type="EMBL" id="JAFEKC020000019">
    <property type="protein sequence ID" value="KAK0509270.1"/>
    <property type="molecule type" value="Genomic_DNA"/>
</dbReference>
<dbReference type="Pfam" id="PF00583">
    <property type="entry name" value="Acetyltransf_1"/>
    <property type="match status" value="2"/>
</dbReference>
<keyword evidence="3" id="KW-1185">Reference proteome</keyword>
<evidence type="ECO:0000313" key="2">
    <source>
        <dbReference type="EMBL" id="KAK0509270.1"/>
    </source>
</evidence>
<dbReference type="PROSITE" id="PS51186">
    <property type="entry name" value="GNAT"/>
    <property type="match status" value="2"/>
</dbReference>
<reference evidence="2" key="1">
    <citation type="submission" date="2023-03" db="EMBL/GenBank/DDBJ databases">
        <title>Complete genome of Cladonia borealis.</title>
        <authorList>
            <person name="Park H."/>
        </authorList>
    </citation>
    <scope>NUCLEOTIDE SEQUENCE</scope>
    <source>
        <strain evidence="2">ANT050790</strain>
    </source>
</reference>
<accession>A0AA39QWB0</accession>
<organism evidence="2 3">
    <name type="scientific">Cladonia borealis</name>
    <dbReference type="NCBI Taxonomy" id="184061"/>
    <lineage>
        <taxon>Eukaryota</taxon>
        <taxon>Fungi</taxon>
        <taxon>Dikarya</taxon>
        <taxon>Ascomycota</taxon>
        <taxon>Pezizomycotina</taxon>
        <taxon>Lecanoromycetes</taxon>
        <taxon>OSLEUM clade</taxon>
        <taxon>Lecanoromycetidae</taxon>
        <taxon>Lecanorales</taxon>
        <taxon>Lecanorineae</taxon>
        <taxon>Cladoniaceae</taxon>
        <taxon>Cladonia</taxon>
    </lineage>
</organism>
<dbReference type="Gene3D" id="3.40.630.30">
    <property type="match status" value="2"/>
</dbReference>
<dbReference type="PANTHER" id="PTHR42791">
    <property type="entry name" value="GNAT FAMILY ACETYLTRANSFERASE"/>
    <property type="match status" value="1"/>
</dbReference>
<dbReference type="InterPro" id="IPR000182">
    <property type="entry name" value="GNAT_dom"/>
</dbReference>
<dbReference type="PANTHER" id="PTHR42791:SF14">
    <property type="entry name" value="N-ACETYLTRANSFERASE DOMAIN-CONTAINING PROTEIN"/>
    <property type="match status" value="1"/>
</dbReference>
<dbReference type="SUPFAM" id="SSF55729">
    <property type="entry name" value="Acyl-CoA N-acyltransferases (Nat)"/>
    <property type="match status" value="1"/>
</dbReference>
<gene>
    <name evidence="2" type="ORF">JMJ35_008641</name>
</gene>
<protein>
    <recommendedName>
        <fullName evidence="1">N-acetyltransferase domain-containing protein</fullName>
    </recommendedName>
</protein>
<dbReference type="InterPro" id="IPR052523">
    <property type="entry name" value="Trichothecene_AcTrans"/>
</dbReference>
<dbReference type="InterPro" id="IPR016181">
    <property type="entry name" value="Acyl_CoA_acyltransferase"/>
</dbReference>
<comment type="caution">
    <text evidence="2">The sequence shown here is derived from an EMBL/GenBank/DDBJ whole genome shotgun (WGS) entry which is preliminary data.</text>
</comment>